<sequence length="90" mass="8881">MIETLGELFISKYCRNTFNCSSLMRVRAPAAAANAGLLNAAAAAIIGSAIITGINCGGIPMAAAAANGTFIPGGIGIPAAIPANPIPINN</sequence>
<dbReference type="EMBL" id="NJHN03000030">
    <property type="protein sequence ID" value="KAH9424100.1"/>
    <property type="molecule type" value="Genomic_DNA"/>
</dbReference>
<reference evidence="1 2" key="2">
    <citation type="journal article" date="2022" name="Mol. Biol. Evol.">
        <title>Comparative Genomics Reveals Insights into the Divergent Evolution of Astigmatic Mites and Household Pest Adaptations.</title>
        <authorList>
            <person name="Xiong Q."/>
            <person name="Wan A.T."/>
            <person name="Liu X."/>
            <person name="Fung C.S."/>
            <person name="Xiao X."/>
            <person name="Malainual N."/>
            <person name="Hou J."/>
            <person name="Wang L."/>
            <person name="Wang M."/>
            <person name="Yang K.Y."/>
            <person name="Cui Y."/>
            <person name="Leung E.L."/>
            <person name="Nong W."/>
            <person name="Shin S.K."/>
            <person name="Au S.W."/>
            <person name="Jeong K.Y."/>
            <person name="Chew F.T."/>
            <person name="Hui J.H."/>
            <person name="Leung T.F."/>
            <person name="Tungtrongchitr A."/>
            <person name="Zhong N."/>
            <person name="Liu Z."/>
            <person name="Tsui S.K."/>
        </authorList>
    </citation>
    <scope>NUCLEOTIDE SEQUENCE [LARGE SCALE GENOMIC DNA]</scope>
    <source>
        <strain evidence="1">Derp</strain>
    </source>
</reference>
<keyword evidence="2" id="KW-1185">Reference proteome</keyword>
<dbReference type="Proteomes" id="UP000887458">
    <property type="component" value="Unassembled WGS sequence"/>
</dbReference>
<name>A0ABQ8JNB5_DERPT</name>
<protein>
    <submittedName>
        <fullName evidence="1">Uncharacterized protein</fullName>
    </submittedName>
</protein>
<organism evidence="1 2">
    <name type="scientific">Dermatophagoides pteronyssinus</name>
    <name type="common">European house dust mite</name>
    <dbReference type="NCBI Taxonomy" id="6956"/>
    <lineage>
        <taxon>Eukaryota</taxon>
        <taxon>Metazoa</taxon>
        <taxon>Ecdysozoa</taxon>
        <taxon>Arthropoda</taxon>
        <taxon>Chelicerata</taxon>
        <taxon>Arachnida</taxon>
        <taxon>Acari</taxon>
        <taxon>Acariformes</taxon>
        <taxon>Sarcoptiformes</taxon>
        <taxon>Astigmata</taxon>
        <taxon>Psoroptidia</taxon>
        <taxon>Analgoidea</taxon>
        <taxon>Pyroglyphidae</taxon>
        <taxon>Dermatophagoidinae</taxon>
        <taxon>Dermatophagoides</taxon>
    </lineage>
</organism>
<gene>
    <name evidence="1" type="ORF">DERP_008948</name>
</gene>
<evidence type="ECO:0000313" key="1">
    <source>
        <dbReference type="EMBL" id="KAH9424100.1"/>
    </source>
</evidence>
<reference evidence="1 2" key="1">
    <citation type="journal article" date="2018" name="J. Allergy Clin. Immunol.">
        <title>High-quality assembly of Dermatophagoides pteronyssinus genome and transcriptome reveals a wide range of novel allergens.</title>
        <authorList>
            <person name="Liu X.Y."/>
            <person name="Yang K.Y."/>
            <person name="Wang M.Q."/>
            <person name="Kwok J.S."/>
            <person name="Zeng X."/>
            <person name="Yang Z."/>
            <person name="Xiao X.J."/>
            <person name="Lau C.P."/>
            <person name="Li Y."/>
            <person name="Huang Z.M."/>
            <person name="Ba J.G."/>
            <person name="Yim A.K."/>
            <person name="Ouyang C.Y."/>
            <person name="Ngai S.M."/>
            <person name="Chan T.F."/>
            <person name="Leung E.L."/>
            <person name="Liu L."/>
            <person name="Liu Z.G."/>
            <person name="Tsui S.K."/>
        </authorList>
    </citation>
    <scope>NUCLEOTIDE SEQUENCE [LARGE SCALE GENOMIC DNA]</scope>
    <source>
        <strain evidence="1">Derp</strain>
    </source>
</reference>
<comment type="caution">
    <text evidence="1">The sequence shown here is derived from an EMBL/GenBank/DDBJ whole genome shotgun (WGS) entry which is preliminary data.</text>
</comment>
<evidence type="ECO:0000313" key="2">
    <source>
        <dbReference type="Proteomes" id="UP000887458"/>
    </source>
</evidence>
<proteinExistence type="predicted"/>
<accession>A0ABQ8JNB5</accession>